<gene>
    <name evidence="1" type="ORF">HaLaN_24842</name>
</gene>
<proteinExistence type="predicted"/>
<keyword evidence="2" id="KW-1185">Reference proteome</keyword>
<dbReference type="AlphaFoldDB" id="A0A699ZW04"/>
<dbReference type="Proteomes" id="UP000485058">
    <property type="component" value="Unassembled WGS sequence"/>
</dbReference>
<accession>A0A699ZW04</accession>
<feature type="non-terminal residue" evidence="1">
    <location>
        <position position="1"/>
    </location>
</feature>
<dbReference type="EMBL" id="BLLF01003195">
    <property type="protein sequence ID" value="GFH26661.1"/>
    <property type="molecule type" value="Genomic_DNA"/>
</dbReference>
<name>A0A699ZW04_HAELA</name>
<comment type="caution">
    <text evidence="1">The sequence shown here is derived from an EMBL/GenBank/DDBJ whole genome shotgun (WGS) entry which is preliminary data.</text>
</comment>
<reference evidence="1 2" key="1">
    <citation type="submission" date="2020-02" db="EMBL/GenBank/DDBJ databases">
        <title>Draft genome sequence of Haematococcus lacustris strain NIES-144.</title>
        <authorList>
            <person name="Morimoto D."/>
            <person name="Nakagawa S."/>
            <person name="Yoshida T."/>
            <person name="Sawayama S."/>
        </authorList>
    </citation>
    <scope>NUCLEOTIDE SEQUENCE [LARGE SCALE GENOMIC DNA]</scope>
    <source>
        <strain evidence="1 2">NIES-144</strain>
    </source>
</reference>
<evidence type="ECO:0000313" key="1">
    <source>
        <dbReference type="EMBL" id="GFH26661.1"/>
    </source>
</evidence>
<protein>
    <submittedName>
        <fullName evidence="1">Thiaminase II</fullName>
    </submittedName>
</protein>
<evidence type="ECO:0000313" key="2">
    <source>
        <dbReference type="Proteomes" id="UP000485058"/>
    </source>
</evidence>
<sequence length="316" mass="32810">MLGASGSRPSPAAQQSADRAMPIMALRPRLLPSRPQGRSITAASSTHPLAAAAAADDAPERGYSRAALQQLLAVRFLAVDLDFPGLQQPWCGGLGPAVAGSGSSSSQGCRQEGGALAASKIGAGNAGGETSNAYDARRTSSSLLMDAATQDRFPALARCVRRVQQRGLQLLGAGDGRQWGRPGRMPAAGQLCYESPQVGCSPLLLPPTLASGALAASKIGAGNAGGETSNAYDARRTSSSLLMDAATQDRFPALARCVRRVQQRGLQLLGAGDGRQWGRPGRMPAAGQLCYESPQVARYEAAQHFLSHEGFNLYLA</sequence>
<organism evidence="1 2">
    <name type="scientific">Haematococcus lacustris</name>
    <name type="common">Green alga</name>
    <name type="synonym">Haematococcus pluvialis</name>
    <dbReference type="NCBI Taxonomy" id="44745"/>
    <lineage>
        <taxon>Eukaryota</taxon>
        <taxon>Viridiplantae</taxon>
        <taxon>Chlorophyta</taxon>
        <taxon>core chlorophytes</taxon>
        <taxon>Chlorophyceae</taxon>
        <taxon>CS clade</taxon>
        <taxon>Chlamydomonadales</taxon>
        <taxon>Haematococcaceae</taxon>
        <taxon>Haematococcus</taxon>
    </lineage>
</organism>